<proteinExistence type="predicted"/>
<gene>
    <name evidence="1" type="ORF">MM415B05155_0004</name>
</gene>
<dbReference type="EMBL" id="MT143346">
    <property type="protein sequence ID" value="QJA95811.1"/>
    <property type="molecule type" value="Genomic_DNA"/>
</dbReference>
<dbReference type="AlphaFoldDB" id="A0A6M3LS71"/>
<reference evidence="1" key="1">
    <citation type="submission" date="2020-03" db="EMBL/GenBank/DDBJ databases">
        <title>The deep terrestrial virosphere.</title>
        <authorList>
            <person name="Holmfeldt K."/>
            <person name="Nilsson E."/>
            <person name="Simone D."/>
            <person name="Lopez-Fernandez M."/>
            <person name="Wu X."/>
            <person name="de Brujin I."/>
            <person name="Lundin D."/>
            <person name="Andersson A."/>
            <person name="Bertilsson S."/>
            <person name="Dopson M."/>
        </authorList>
    </citation>
    <scope>NUCLEOTIDE SEQUENCE</scope>
    <source>
        <strain evidence="1">MM415B05155</strain>
    </source>
</reference>
<protein>
    <submittedName>
        <fullName evidence="1">Uncharacterized protein</fullName>
    </submittedName>
</protein>
<evidence type="ECO:0000313" key="1">
    <source>
        <dbReference type="EMBL" id="QJA95811.1"/>
    </source>
</evidence>
<organism evidence="1">
    <name type="scientific">viral metagenome</name>
    <dbReference type="NCBI Taxonomy" id="1070528"/>
    <lineage>
        <taxon>unclassified sequences</taxon>
        <taxon>metagenomes</taxon>
        <taxon>organismal metagenomes</taxon>
    </lineage>
</organism>
<accession>A0A6M3LS71</accession>
<sequence length="136" mass="15628">MSLLLAKNDEYYIDLIKSNNPYWIHVESVKLHLLSYIMSDIDRCPILSSIISYEGKGDTEVCNDYTDLLGKLLSKVCPNEDFNSAYVTTHIYTFLNDMIIKVLEHNQGVKIKILEDRVKSAEKELRKAKEKLEGGK</sequence>
<name>A0A6M3LS71_9ZZZZ</name>